<sequence>MRTLILLLFLFLSSPIVNAQITKIRSAKLSMDRNSIALICFLESVQDIFVYSIEADSLKRLTTSESLNFDEQYKTSLNWIDDSKIIFLSKHTGQVQQYILDIQRGNLSSHSTSEADEYSLCYSPQNKETYYVSSVKGKEPAIFRRGLASYEPKCITTKNINYGLSQLSLDNRFLAFYEMPIGNPLVYSIDDDEFLKLKLPKKNVRILSWSLDSKKILYKHTQFRNGQPMTSLFLYDVNSDKSITLMKNANDLYSAILMTDGNKYMYSTSKKSYLVDIESERVEEHEVKGDLDSWIVDNTSLLIITNDKAFIYDIQTKKEKSIIN</sequence>
<dbReference type="AlphaFoldDB" id="A0A212JUN1"/>
<organism evidence="2">
    <name type="scientific">uncultured Dysgonomonas sp</name>
    <dbReference type="NCBI Taxonomy" id="206096"/>
    <lineage>
        <taxon>Bacteria</taxon>
        <taxon>Pseudomonadati</taxon>
        <taxon>Bacteroidota</taxon>
        <taxon>Bacteroidia</taxon>
        <taxon>Bacteroidales</taxon>
        <taxon>Dysgonomonadaceae</taxon>
        <taxon>Dysgonomonas</taxon>
        <taxon>environmental samples</taxon>
    </lineage>
</organism>
<evidence type="ECO:0008006" key="3">
    <source>
        <dbReference type="Google" id="ProtNLM"/>
    </source>
</evidence>
<dbReference type="PANTHER" id="PTHR36842">
    <property type="entry name" value="PROTEIN TOLB HOMOLOG"/>
    <property type="match status" value="1"/>
</dbReference>
<dbReference type="RefSeq" id="WP_296949995.1">
    <property type="nucleotide sequence ID" value="NZ_LT599021.1"/>
</dbReference>
<evidence type="ECO:0000256" key="1">
    <source>
        <dbReference type="SAM" id="SignalP"/>
    </source>
</evidence>
<gene>
    <name evidence="2" type="ORF">KL86DYS2_12385</name>
</gene>
<reference evidence="2" key="1">
    <citation type="submission" date="2016-04" db="EMBL/GenBank/DDBJ databases">
        <authorList>
            <person name="Evans L.H."/>
            <person name="Alamgir A."/>
            <person name="Owens N."/>
            <person name="Weber N.D."/>
            <person name="Virtaneva K."/>
            <person name="Barbian K."/>
            <person name="Babar A."/>
            <person name="Rosenke K."/>
        </authorList>
    </citation>
    <scope>NUCLEOTIDE SEQUENCE</scope>
    <source>
        <strain evidence="2">86-2</strain>
    </source>
</reference>
<keyword evidence="1" id="KW-0732">Signal</keyword>
<accession>A0A212JUN1</accession>
<dbReference type="InterPro" id="IPR011042">
    <property type="entry name" value="6-blade_b-propeller_TolB-like"/>
</dbReference>
<dbReference type="PANTHER" id="PTHR36842:SF1">
    <property type="entry name" value="PROTEIN TOLB"/>
    <property type="match status" value="1"/>
</dbReference>
<evidence type="ECO:0000313" key="2">
    <source>
        <dbReference type="EMBL" id="SBW03150.1"/>
    </source>
</evidence>
<protein>
    <recommendedName>
        <fullName evidence="3">Dipeptidylpeptidase IV N-terminal domain-containing protein</fullName>
    </recommendedName>
</protein>
<feature type="chain" id="PRO_5012600640" description="Dipeptidylpeptidase IV N-terminal domain-containing protein" evidence="1">
    <location>
        <begin position="20"/>
        <end position="324"/>
    </location>
</feature>
<proteinExistence type="predicted"/>
<name>A0A212JUN1_9BACT</name>
<dbReference type="Gene3D" id="2.120.10.30">
    <property type="entry name" value="TolB, C-terminal domain"/>
    <property type="match status" value="1"/>
</dbReference>
<dbReference type="EMBL" id="FLUL01000001">
    <property type="protein sequence ID" value="SBW03150.1"/>
    <property type="molecule type" value="Genomic_DNA"/>
</dbReference>
<dbReference type="SUPFAM" id="SSF69304">
    <property type="entry name" value="Tricorn protease N-terminal domain"/>
    <property type="match status" value="1"/>
</dbReference>
<feature type="signal peptide" evidence="1">
    <location>
        <begin position="1"/>
        <end position="19"/>
    </location>
</feature>